<sequence>MSLRKTKAEKDKFKGLPQRKSMAGPTLLSTFTQPGAIKKSVVSDMMGKQATSNYDSEAETVALQHQLATKDFTSLEGRIKMVSVTDVGKEILCCKYNEEFDYLAAGCSDGSIMMYTIDTCGFVSSLIDEEIERSTAPVTAIQHRPVSKSYPINNCFTCTYANGFVKCWNYNFNQCLYTIKENRETFGLTYHPRYPKFVTYGDDCKIYLYDEESKTQERILSSSNNPKIHDGHTSRVFAACFHPRSNYELLTGGWDDVVHFWDLRQPHAIRHISGVHVCGEGVDINFKGSEVLTCAFQVERPFQIFDYGSGNLIGTIAKGEENSKLYIGRYVSKDFAVCGGTGPNLFRVIDLNSYMSSASVLGLPSAVYSLDLGPPKKGAAAQRSDVGGLPQMAFLSGKKLYQVDFN</sequence>
<feature type="repeat" description="WD" evidence="1">
    <location>
        <begin position="229"/>
        <end position="271"/>
    </location>
</feature>
<evidence type="ECO:0000313" key="3">
    <source>
        <dbReference type="Proteomes" id="UP000719412"/>
    </source>
</evidence>
<dbReference type="PROSITE" id="PS50294">
    <property type="entry name" value="WD_REPEATS_REGION"/>
    <property type="match status" value="1"/>
</dbReference>
<protein>
    <submittedName>
        <fullName evidence="2">Uncharacterized protein</fullName>
    </submittedName>
</protein>
<accession>A0A8J6HBS7</accession>
<reference evidence="2" key="2">
    <citation type="submission" date="2021-08" db="EMBL/GenBank/DDBJ databases">
        <authorList>
            <person name="Eriksson T."/>
        </authorList>
    </citation>
    <scope>NUCLEOTIDE SEQUENCE</scope>
    <source>
        <strain evidence="2">Stoneville</strain>
        <tissue evidence="2">Whole head</tissue>
    </source>
</reference>
<gene>
    <name evidence="2" type="ORF">GEV33_011383</name>
</gene>
<dbReference type="PANTHER" id="PTHR47822:SF2">
    <property type="entry name" value="F-BOX AND WD-40 DOMAIN PROTEIN 7"/>
    <property type="match status" value="1"/>
</dbReference>
<name>A0A8J6HBS7_TENMO</name>
<dbReference type="SMART" id="SM00320">
    <property type="entry name" value="WD40"/>
    <property type="match status" value="4"/>
</dbReference>
<reference evidence="2" key="1">
    <citation type="journal article" date="2020" name="J Insects Food Feed">
        <title>The yellow mealworm (Tenebrio molitor) genome: a resource for the emerging insects as food and feed industry.</title>
        <authorList>
            <person name="Eriksson T."/>
            <person name="Andere A."/>
            <person name="Kelstrup H."/>
            <person name="Emery V."/>
            <person name="Picard C."/>
        </authorList>
    </citation>
    <scope>NUCLEOTIDE SEQUENCE</scope>
    <source>
        <strain evidence="2">Stoneville</strain>
        <tissue evidence="2">Whole head</tissue>
    </source>
</reference>
<dbReference type="InterPro" id="IPR001680">
    <property type="entry name" value="WD40_rpt"/>
</dbReference>
<dbReference type="InterPro" id="IPR019775">
    <property type="entry name" value="WD40_repeat_CS"/>
</dbReference>
<dbReference type="PROSITE" id="PS50082">
    <property type="entry name" value="WD_REPEATS_2"/>
    <property type="match status" value="1"/>
</dbReference>
<comment type="caution">
    <text evidence="2">The sequence shown here is derived from an EMBL/GenBank/DDBJ whole genome shotgun (WGS) entry which is preliminary data.</text>
</comment>
<organism evidence="2 3">
    <name type="scientific">Tenebrio molitor</name>
    <name type="common">Yellow mealworm beetle</name>
    <dbReference type="NCBI Taxonomy" id="7067"/>
    <lineage>
        <taxon>Eukaryota</taxon>
        <taxon>Metazoa</taxon>
        <taxon>Ecdysozoa</taxon>
        <taxon>Arthropoda</taxon>
        <taxon>Hexapoda</taxon>
        <taxon>Insecta</taxon>
        <taxon>Pterygota</taxon>
        <taxon>Neoptera</taxon>
        <taxon>Endopterygota</taxon>
        <taxon>Coleoptera</taxon>
        <taxon>Polyphaga</taxon>
        <taxon>Cucujiformia</taxon>
        <taxon>Tenebrionidae</taxon>
        <taxon>Tenebrio</taxon>
    </lineage>
</organism>
<dbReference type="PROSITE" id="PS00678">
    <property type="entry name" value="WD_REPEATS_1"/>
    <property type="match status" value="1"/>
</dbReference>
<keyword evidence="3" id="KW-1185">Reference proteome</keyword>
<evidence type="ECO:0000313" key="2">
    <source>
        <dbReference type="EMBL" id="KAH0811411.1"/>
    </source>
</evidence>
<dbReference type="AlphaFoldDB" id="A0A8J6HBS7"/>
<keyword evidence="1" id="KW-0853">WD repeat</keyword>
<dbReference type="OrthoDB" id="10251741at2759"/>
<evidence type="ECO:0000256" key="1">
    <source>
        <dbReference type="PROSITE-ProRule" id="PRU00221"/>
    </source>
</evidence>
<proteinExistence type="predicted"/>
<dbReference type="Proteomes" id="UP000719412">
    <property type="component" value="Unassembled WGS sequence"/>
</dbReference>
<dbReference type="Pfam" id="PF00400">
    <property type="entry name" value="WD40"/>
    <property type="match status" value="1"/>
</dbReference>
<dbReference type="PANTHER" id="PTHR47822">
    <property type="entry name" value="CARBOHYDRATE BINDING DOMAIN CONTAINING PROTEIN"/>
    <property type="match status" value="1"/>
</dbReference>
<dbReference type="EMBL" id="JABDTM020026821">
    <property type="protein sequence ID" value="KAH0811411.1"/>
    <property type="molecule type" value="Genomic_DNA"/>
</dbReference>